<organism evidence="2 3">
    <name type="scientific">Candidatus Buchananbacteria bacterium RIFCSPLOWO2_02_FULL_46_11b</name>
    <dbReference type="NCBI Taxonomy" id="1797548"/>
    <lineage>
        <taxon>Bacteria</taxon>
        <taxon>Candidatus Buchananiibacteriota</taxon>
    </lineage>
</organism>
<dbReference type="PANTHER" id="PTHR38590">
    <property type="entry name" value="BLL0828 PROTEIN"/>
    <property type="match status" value="1"/>
</dbReference>
<evidence type="ECO:0000313" key="3">
    <source>
        <dbReference type="Proteomes" id="UP000177408"/>
    </source>
</evidence>
<evidence type="ECO:0000259" key="1">
    <source>
        <dbReference type="Pfam" id="PF04480"/>
    </source>
</evidence>
<dbReference type="InterPro" id="IPR011335">
    <property type="entry name" value="Restrct_endonuc-II-like"/>
</dbReference>
<evidence type="ECO:0000313" key="2">
    <source>
        <dbReference type="EMBL" id="OGY58301.1"/>
    </source>
</evidence>
<proteinExistence type="predicted"/>
<dbReference type="InterPro" id="IPR047216">
    <property type="entry name" value="Endonuclease_DUF559_bact"/>
</dbReference>
<gene>
    <name evidence="2" type="ORF">A3H67_01355</name>
</gene>
<dbReference type="SUPFAM" id="SSF52980">
    <property type="entry name" value="Restriction endonuclease-like"/>
    <property type="match status" value="1"/>
</dbReference>
<dbReference type="InterPro" id="IPR007569">
    <property type="entry name" value="DUF559"/>
</dbReference>
<dbReference type="AlphaFoldDB" id="A0A1G1Z0Y8"/>
<reference evidence="2 3" key="1">
    <citation type="journal article" date="2016" name="Nat. Commun.">
        <title>Thousands of microbial genomes shed light on interconnected biogeochemical processes in an aquifer system.</title>
        <authorList>
            <person name="Anantharaman K."/>
            <person name="Brown C.T."/>
            <person name="Hug L.A."/>
            <person name="Sharon I."/>
            <person name="Castelle C.J."/>
            <person name="Probst A.J."/>
            <person name="Thomas B.C."/>
            <person name="Singh A."/>
            <person name="Wilkins M.J."/>
            <person name="Karaoz U."/>
            <person name="Brodie E.L."/>
            <person name="Williams K.H."/>
            <person name="Hubbard S.S."/>
            <person name="Banfield J.F."/>
        </authorList>
    </citation>
    <scope>NUCLEOTIDE SEQUENCE [LARGE SCALE GENOMIC DNA]</scope>
</reference>
<dbReference type="EMBL" id="MHIR01000003">
    <property type="protein sequence ID" value="OGY58301.1"/>
    <property type="molecule type" value="Genomic_DNA"/>
</dbReference>
<dbReference type="Proteomes" id="UP000177408">
    <property type="component" value="Unassembled WGS sequence"/>
</dbReference>
<name>A0A1G1Z0Y8_9BACT</name>
<protein>
    <recommendedName>
        <fullName evidence="1">DUF559 domain-containing protein</fullName>
    </recommendedName>
</protein>
<dbReference type="Gene3D" id="3.40.960.10">
    <property type="entry name" value="VSR Endonuclease"/>
    <property type="match status" value="1"/>
</dbReference>
<dbReference type="CDD" id="cd01038">
    <property type="entry name" value="Endonuclease_DUF559"/>
    <property type="match status" value="1"/>
</dbReference>
<accession>A0A1G1Z0Y8</accession>
<sequence length="125" mass="14999">MPDIYNKYDNLDIRRRLRLHSTKSEVILWKQLRNKRLLNLKFKRQYGVDNYAVDFYCPKFKLALEIDGGHHLEEEVKEYDQARQEYLEDMGIAFLRFTNEQIINELKTVLKIIAEYIADKASEAK</sequence>
<comment type="caution">
    <text evidence="2">The sequence shown here is derived from an EMBL/GenBank/DDBJ whole genome shotgun (WGS) entry which is preliminary data.</text>
</comment>
<feature type="domain" description="DUF559" evidence="1">
    <location>
        <begin position="13"/>
        <end position="116"/>
    </location>
</feature>
<dbReference type="PANTHER" id="PTHR38590:SF1">
    <property type="entry name" value="BLL0828 PROTEIN"/>
    <property type="match status" value="1"/>
</dbReference>
<dbReference type="Pfam" id="PF04480">
    <property type="entry name" value="DUF559"/>
    <property type="match status" value="1"/>
</dbReference>